<accession>A0ABS3QPM1</accession>
<evidence type="ECO:0000313" key="1">
    <source>
        <dbReference type="EMBL" id="MBO2012878.1"/>
    </source>
</evidence>
<name>A0ABS3QPM1_9BACT</name>
<dbReference type="RefSeq" id="WP_208178617.1">
    <property type="nucleotide sequence ID" value="NZ_JAGETZ010000022.1"/>
</dbReference>
<dbReference type="EMBL" id="JAGETZ010000022">
    <property type="protein sequence ID" value="MBO2012878.1"/>
    <property type="molecule type" value="Genomic_DNA"/>
</dbReference>
<sequence length="155" mass="16357">MQEETVLYIRKLNDRAGLDPFAGSVLKKKGAKAPPAAPDNAKQWLALPYLLSFLIAPDDQFLLGILNSAATYYFLKSVTPKMAGGALAIQISYVEQIPIPTAAQQAEIAALVKTIRAARAADVTADTFAAEALIDARVAALYGLTPAEAAQVAGQ</sequence>
<keyword evidence="2" id="KW-1185">Reference proteome</keyword>
<evidence type="ECO:0008006" key="3">
    <source>
        <dbReference type="Google" id="ProtNLM"/>
    </source>
</evidence>
<gene>
    <name evidence="1" type="ORF">J4E00_27700</name>
</gene>
<organism evidence="1 2">
    <name type="scientific">Hymenobacter negativus</name>
    <dbReference type="NCBI Taxonomy" id="2795026"/>
    <lineage>
        <taxon>Bacteria</taxon>
        <taxon>Pseudomonadati</taxon>
        <taxon>Bacteroidota</taxon>
        <taxon>Cytophagia</taxon>
        <taxon>Cytophagales</taxon>
        <taxon>Hymenobacteraceae</taxon>
        <taxon>Hymenobacter</taxon>
    </lineage>
</organism>
<proteinExistence type="predicted"/>
<dbReference type="Proteomes" id="UP000664369">
    <property type="component" value="Unassembled WGS sequence"/>
</dbReference>
<evidence type="ECO:0000313" key="2">
    <source>
        <dbReference type="Proteomes" id="UP000664369"/>
    </source>
</evidence>
<reference evidence="1 2" key="1">
    <citation type="submission" date="2021-03" db="EMBL/GenBank/DDBJ databases">
        <authorList>
            <person name="Kim M.K."/>
        </authorList>
    </citation>
    <scope>NUCLEOTIDE SEQUENCE [LARGE SCALE GENOMIC DNA]</scope>
    <source>
        <strain evidence="1 2">BT442</strain>
    </source>
</reference>
<protein>
    <recommendedName>
        <fullName evidence="3">Site-specific DNA-methyltransferase (adenine-specific)</fullName>
    </recommendedName>
</protein>
<comment type="caution">
    <text evidence="1">The sequence shown here is derived from an EMBL/GenBank/DDBJ whole genome shotgun (WGS) entry which is preliminary data.</text>
</comment>